<dbReference type="AlphaFoldDB" id="A0A5R9BTE9"/>
<dbReference type="RefSeq" id="WP_057804251.1">
    <property type="nucleotide sequence ID" value="NZ_JQBX01000026.1"/>
</dbReference>
<dbReference type="EMBL" id="VBTH01000029">
    <property type="protein sequence ID" value="TLQ03302.1"/>
    <property type="molecule type" value="Genomic_DNA"/>
</dbReference>
<proteinExistence type="predicted"/>
<reference evidence="2 3" key="1">
    <citation type="submission" date="2019-05" db="EMBL/GenBank/DDBJ databases">
        <title>The metagenome of a microbial culture collection derived from dairy environment covers the genomic content of the human microbiome.</title>
        <authorList>
            <person name="Roder T."/>
            <person name="Wuthrich D."/>
            <person name="Sattari Z."/>
            <person name="Von Ah U."/>
            <person name="Bar C."/>
            <person name="Ronchi F."/>
            <person name="Macpherson A.J."/>
            <person name="Ganal-Vonarburg S.C."/>
            <person name="Bruggmann R."/>
            <person name="Vergeres G."/>
        </authorList>
    </citation>
    <scope>NUCLEOTIDE SEQUENCE [LARGE SCALE GENOMIC DNA]</scope>
    <source>
        <strain evidence="2 3">FAM 18815</strain>
    </source>
</reference>
<feature type="transmembrane region" description="Helical" evidence="1">
    <location>
        <begin position="12"/>
        <end position="29"/>
    </location>
</feature>
<accession>A0A5R9BTE9</accession>
<gene>
    <name evidence="2" type="ORF">FEZ51_09965</name>
</gene>
<protein>
    <submittedName>
        <fullName evidence="2">Uncharacterized protein</fullName>
    </submittedName>
</protein>
<dbReference type="Proteomes" id="UP000305541">
    <property type="component" value="Unassembled WGS sequence"/>
</dbReference>
<sequence>MTKEQRKSRMSLIISWAMVVIAASTVPVVFGHNVWTFGFQALVCVVAFTKISRKKSAPSRKQ</sequence>
<name>A0A5R9BTE9_9LACO</name>
<comment type="caution">
    <text evidence="2">The sequence shown here is derived from an EMBL/GenBank/DDBJ whole genome shotgun (WGS) entry which is preliminary data.</text>
</comment>
<keyword evidence="1" id="KW-0812">Transmembrane</keyword>
<evidence type="ECO:0000313" key="2">
    <source>
        <dbReference type="EMBL" id="TLQ03302.1"/>
    </source>
</evidence>
<keyword evidence="1" id="KW-0472">Membrane</keyword>
<feature type="transmembrane region" description="Helical" evidence="1">
    <location>
        <begin position="35"/>
        <end position="52"/>
    </location>
</feature>
<evidence type="ECO:0000313" key="3">
    <source>
        <dbReference type="Proteomes" id="UP000305541"/>
    </source>
</evidence>
<evidence type="ECO:0000256" key="1">
    <source>
        <dbReference type="SAM" id="Phobius"/>
    </source>
</evidence>
<organism evidence="2 3">
    <name type="scientific">Pediococcus stilesii</name>
    <dbReference type="NCBI Taxonomy" id="331679"/>
    <lineage>
        <taxon>Bacteria</taxon>
        <taxon>Bacillati</taxon>
        <taxon>Bacillota</taxon>
        <taxon>Bacilli</taxon>
        <taxon>Lactobacillales</taxon>
        <taxon>Lactobacillaceae</taxon>
        <taxon>Pediococcus</taxon>
    </lineage>
</organism>
<dbReference type="OrthoDB" id="2247630at2"/>
<keyword evidence="1" id="KW-1133">Transmembrane helix</keyword>